<dbReference type="InterPro" id="IPR004701">
    <property type="entry name" value="PTS_EIIA_man-typ"/>
</dbReference>
<dbReference type="InterPro" id="IPR012844">
    <property type="entry name" value="DhaM_N"/>
</dbReference>
<evidence type="ECO:0000256" key="4">
    <source>
        <dbReference type="ARBA" id="ARBA00022679"/>
    </source>
</evidence>
<dbReference type="PANTHER" id="PTHR38594:SF1">
    <property type="entry name" value="PEP-DEPENDENT DIHYDROXYACETONE KINASE, PHOSPHORYL DONOR SUBUNIT DHAM"/>
    <property type="match status" value="1"/>
</dbReference>
<sequence>MADTGIVIVSHSKNIAQGVVDLISQVAKDVAITYVGGTEDGGIGSSFEQVQAIIEDNPKEQLLAFYDLGSAHMNLEMAVDFSDKEILIQDVPIVEGAYTAAALLQVDTPLEEIQKQLADLAIPK</sequence>
<dbReference type="PANTHER" id="PTHR38594">
    <property type="entry name" value="PEP-DEPENDENT DIHYDROXYACETONE KINASE, PHOSPHORYL DONOR SUBUNIT DHAM"/>
    <property type="match status" value="1"/>
</dbReference>
<proteinExistence type="predicted"/>
<evidence type="ECO:0000256" key="1">
    <source>
        <dbReference type="ARBA" id="ARBA00001113"/>
    </source>
</evidence>
<dbReference type="Proteomes" id="UP000215144">
    <property type="component" value="Chromosome 1"/>
</dbReference>
<dbReference type="NCBIfam" id="TIGR02364">
    <property type="entry name" value="dha_pts"/>
    <property type="match status" value="1"/>
</dbReference>
<accession>A0A239WVL3</accession>
<dbReference type="RefSeq" id="WP_095122120.1">
    <property type="nucleotide sequence ID" value="NZ_LT906454.1"/>
</dbReference>
<dbReference type="AlphaFoldDB" id="A0A239WVL3"/>
<evidence type="ECO:0000256" key="5">
    <source>
        <dbReference type="ARBA" id="ARBA00046577"/>
    </source>
</evidence>
<evidence type="ECO:0000259" key="6">
    <source>
        <dbReference type="PROSITE" id="PS51096"/>
    </source>
</evidence>
<dbReference type="GO" id="GO:0016020">
    <property type="term" value="C:membrane"/>
    <property type="evidence" value="ECO:0007669"/>
    <property type="project" value="InterPro"/>
</dbReference>
<dbReference type="GO" id="GO:0009401">
    <property type="term" value="P:phosphoenolpyruvate-dependent sugar phosphotransferase system"/>
    <property type="evidence" value="ECO:0007669"/>
    <property type="project" value="InterPro"/>
</dbReference>
<keyword evidence="4 7" id="KW-0808">Transferase</keyword>
<dbReference type="Gene3D" id="3.40.50.510">
    <property type="entry name" value="Phosphotransferase system, mannose-type IIA component"/>
    <property type="match status" value="1"/>
</dbReference>
<dbReference type="Pfam" id="PF03610">
    <property type="entry name" value="EIIA-man"/>
    <property type="match status" value="1"/>
</dbReference>
<comment type="subunit">
    <text evidence="5">Homodimer. The dihydroxyacetone kinase complex is composed of a homodimer of DhaM, a homodimer of DhaK and the subunit DhaL.</text>
</comment>
<comment type="catalytic activity">
    <reaction evidence="1">
        <text>dihydroxyacetone + phosphoenolpyruvate = dihydroxyacetone phosphate + pyruvate</text>
        <dbReference type="Rhea" id="RHEA:18381"/>
        <dbReference type="ChEBI" id="CHEBI:15361"/>
        <dbReference type="ChEBI" id="CHEBI:16016"/>
        <dbReference type="ChEBI" id="CHEBI:57642"/>
        <dbReference type="ChEBI" id="CHEBI:58702"/>
        <dbReference type="EC" id="2.7.1.121"/>
    </reaction>
</comment>
<keyword evidence="7" id="KW-0670">Pyruvate</keyword>
<evidence type="ECO:0000313" key="8">
    <source>
        <dbReference type="Proteomes" id="UP000215144"/>
    </source>
</evidence>
<dbReference type="GO" id="GO:0019563">
    <property type="term" value="P:glycerol catabolic process"/>
    <property type="evidence" value="ECO:0007669"/>
    <property type="project" value="InterPro"/>
</dbReference>
<feature type="domain" description="PTS EIIA type-4" evidence="6">
    <location>
        <begin position="3"/>
        <end position="124"/>
    </location>
</feature>
<name>A0A239WVL3_STRAI</name>
<dbReference type="EMBL" id="LT906454">
    <property type="protein sequence ID" value="SNV38216.1"/>
    <property type="molecule type" value="Genomic_DNA"/>
</dbReference>
<gene>
    <name evidence="7" type="primary">dhaM</name>
    <name evidence="7" type="ORF">SAMEA4504048_00764</name>
</gene>
<dbReference type="InterPro" id="IPR039643">
    <property type="entry name" value="DhaM"/>
</dbReference>
<dbReference type="InterPro" id="IPR036662">
    <property type="entry name" value="PTS_EIIA_man-typ_sf"/>
</dbReference>
<dbReference type="PROSITE" id="PS51096">
    <property type="entry name" value="PTS_EIIA_TYPE_4"/>
    <property type="match status" value="1"/>
</dbReference>
<organism evidence="7 8">
    <name type="scientific">Streptococcus acidominimus</name>
    <dbReference type="NCBI Taxonomy" id="1326"/>
    <lineage>
        <taxon>Bacteria</taxon>
        <taxon>Bacillati</taxon>
        <taxon>Bacillota</taxon>
        <taxon>Bacilli</taxon>
        <taxon>Lactobacillales</taxon>
        <taxon>Streptococcaceae</taxon>
        <taxon>Streptococcus</taxon>
    </lineage>
</organism>
<dbReference type="EC" id="2.7.1.121" evidence="3"/>
<evidence type="ECO:0000313" key="7">
    <source>
        <dbReference type="EMBL" id="SNV38216.1"/>
    </source>
</evidence>
<dbReference type="OrthoDB" id="7065393at2"/>
<reference evidence="7 8" key="1">
    <citation type="submission" date="2017-06" db="EMBL/GenBank/DDBJ databases">
        <authorList>
            <consortium name="Pathogen Informatics"/>
        </authorList>
    </citation>
    <scope>NUCLEOTIDE SEQUENCE [LARGE SCALE GENOMIC DNA]</scope>
    <source>
        <strain evidence="7 8">NCTC11291</strain>
    </source>
</reference>
<dbReference type="SUPFAM" id="SSF53062">
    <property type="entry name" value="PTS system fructose IIA component-like"/>
    <property type="match status" value="1"/>
</dbReference>
<dbReference type="KEGG" id="saco:SAME_00764"/>
<dbReference type="GO" id="GO:0047324">
    <property type="term" value="F:phosphoenolpyruvate-glycerone phosphotransferase activity"/>
    <property type="evidence" value="ECO:0007669"/>
    <property type="project" value="UniProtKB-EC"/>
</dbReference>
<evidence type="ECO:0000256" key="2">
    <source>
        <dbReference type="ARBA" id="ARBA00002788"/>
    </source>
</evidence>
<protein>
    <recommendedName>
        <fullName evidence="3">phosphoenolpyruvate--glycerone phosphotransferase</fullName>
        <ecNumber evidence="3">2.7.1.121</ecNumber>
    </recommendedName>
</protein>
<comment type="function">
    <text evidence="2">Component of the dihydroxyacetone kinase complex, which is responsible for the phosphoenolpyruvate (PEP)-dependent phosphorylation of dihydroxyacetone. DhaM serves as the phosphoryl donor. Is phosphorylated by phosphoenolpyruvate in an EI- and HPr-dependent reaction, and a phosphorelay system on histidine residues finally leads to phosphoryl transfer to DhaL and dihydroxyacetone.</text>
</comment>
<evidence type="ECO:0000256" key="3">
    <source>
        <dbReference type="ARBA" id="ARBA00012095"/>
    </source>
</evidence>